<gene>
    <name evidence="2" type="ORF">KUV50_07855</name>
</gene>
<name>A0A953HMW9_9BACT</name>
<dbReference type="SMART" id="SM00966">
    <property type="entry name" value="SpoVT_AbrB"/>
    <property type="match status" value="1"/>
</dbReference>
<dbReference type="GO" id="GO:0003677">
    <property type="term" value="F:DNA binding"/>
    <property type="evidence" value="ECO:0007669"/>
    <property type="project" value="UniProtKB-KW"/>
</dbReference>
<sequence>MEANIIKIGNSKGIIIPANIIRLLGLEESVQMELENEKLILTPGKKLDKKKKPREGWEEALRSEIEKNGQPERLLPDFFEDEDLSEWTW</sequence>
<dbReference type="Proteomes" id="UP000753961">
    <property type="component" value="Unassembled WGS sequence"/>
</dbReference>
<protein>
    <submittedName>
        <fullName evidence="2">AbrB/MazE/SpoVT family DNA-binding domain-containing protein</fullName>
    </submittedName>
</protein>
<dbReference type="Gene3D" id="2.10.260.10">
    <property type="match status" value="1"/>
</dbReference>
<dbReference type="Pfam" id="PF04014">
    <property type="entry name" value="MazE_antitoxin"/>
    <property type="match status" value="1"/>
</dbReference>
<feature type="domain" description="SpoVT-AbrB" evidence="1">
    <location>
        <begin position="6"/>
        <end position="49"/>
    </location>
</feature>
<dbReference type="InterPro" id="IPR007159">
    <property type="entry name" value="SpoVT-AbrB_dom"/>
</dbReference>
<evidence type="ECO:0000313" key="2">
    <source>
        <dbReference type="EMBL" id="MBY5958039.1"/>
    </source>
</evidence>
<keyword evidence="3" id="KW-1185">Reference proteome</keyword>
<dbReference type="SUPFAM" id="SSF89447">
    <property type="entry name" value="AbrB/MazE/MraZ-like"/>
    <property type="match status" value="1"/>
</dbReference>
<keyword evidence="2" id="KW-0238">DNA-binding</keyword>
<dbReference type="RefSeq" id="WP_222579573.1">
    <property type="nucleotide sequence ID" value="NZ_JAHVHU010000007.1"/>
</dbReference>
<dbReference type="AlphaFoldDB" id="A0A953HMW9"/>
<dbReference type="EMBL" id="JAHVHU010000007">
    <property type="protein sequence ID" value="MBY5958039.1"/>
    <property type="molecule type" value="Genomic_DNA"/>
</dbReference>
<reference evidence="2" key="1">
    <citation type="submission" date="2021-06" db="EMBL/GenBank/DDBJ databases">
        <title>44 bacteria genomes isolated from Dapeng, Shenzhen.</title>
        <authorList>
            <person name="Zheng W."/>
            <person name="Yu S."/>
            <person name="Huang Y."/>
        </authorList>
    </citation>
    <scope>NUCLEOTIDE SEQUENCE</scope>
    <source>
        <strain evidence="2">DP5N28-2</strain>
    </source>
</reference>
<proteinExistence type="predicted"/>
<evidence type="ECO:0000259" key="1">
    <source>
        <dbReference type="SMART" id="SM00966"/>
    </source>
</evidence>
<organism evidence="2 3">
    <name type="scientific">Membranihabitans marinus</name>
    <dbReference type="NCBI Taxonomy" id="1227546"/>
    <lineage>
        <taxon>Bacteria</taxon>
        <taxon>Pseudomonadati</taxon>
        <taxon>Bacteroidota</taxon>
        <taxon>Saprospiria</taxon>
        <taxon>Saprospirales</taxon>
        <taxon>Saprospiraceae</taxon>
        <taxon>Membranihabitans</taxon>
    </lineage>
</organism>
<dbReference type="InterPro" id="IPR037914">
    <property type="entry name" value="SpoVT-AbrB_sf"/>
</dbReference>
<evidence type="ECO:0000313" key="3">
    <source>
        <dbReference type="Proteomes" id="UP000753961"/>
    </source>
</evidence>
<comment type="caution">
    <text evidence="2">The sequence shown here is derived from an EMBL/GenBank/DDBJ whole genome shotgun (WGS) entry which is preliminary data.</text>
</comment>
<accession>A0A953HMW9</accession>